<evidence type="ECO:0000313" key="2">
    <source>
        <dbReference type="EMBL" id="GAJ21686.1"/>
    </source>
</evidence>
<reference evidence="2" key="1">
    <citation type="journal article" date="2014" name="Front. Microbiol.">
        <title>High frequency of phylogenetically diverse reductive dehalogenase-homologous genes in deep subseafloor sedimentary metagenomes.</title>
        <authorList>
            <person name="Kawai M."/>
            <person name="Futagami T."/>
            <person name="Toyoda A."/>
            <person name="Takaki Y."/>
            <person name="Nishi S."/>
            <person name="Hori S."/>
            <person name="Arai W."/>
            <person name="Tsubouchi T."/>
            <person name="Morono Y."/>
            <person name="Uchiyama I."/>
            <person name="Ito T."/>
            <person name="Fujiyama A."/>
            <person name="Inagaki F."/>
            <person name="Takami H."/>
        </authorList>
    </citation>
    <scope>NUCLEOTIDE SEQUENCE</scope>
    <source>
        <strain evidence="2">Expedition CK06-06</strain>
    </source>
</reference>
<dbReference type="InterPro" id="IPR039365">
    <property type="entry name" value="IS701-like"/>
</dbReference>
<feature type="non-terminal residue" evidence="2">
    <location>
        <position position="1"/>
    </location>
</feature>
<proteinExistence type="predicted"/>
<dbReference type="AlphaFoldDB" id="X1VV47"/>
<name>X1VV47_9ZZZZ</name>
<dbReference type="InterPro" id="IPR038721">
    <property type="entry name" value="IS701-like_DDE_dom"/>
</dbReference>
<sequence>ASFGRREPKENAQMYMCGLLSDLERKNIESIAYRYDRDRGALQKFIGTAPWDHQPLQQELARQIGIEIGEDDGVIVFDPSGHKKCGCDSVGVQRQWLGRLGKVDNGQVGV</sequence>
<dbReference type="PANTHER" id="PTHR33627">
    <property type="entry name" value="TRANSPOSASE"/>
    <property type="match status" value="1"/>
</dbReference>
<evidence type="ECO:0000259" key="1">
    <source>
        <dbReference type="Pfam" id="PF13546"/>
    </source>
</evidence>
<accession>X1VV47</accession>
<dbReference type="EMBL" id="BARW01040977">
    <property type="protein sequence ID" value="GAJ21686.1"/>
    <property type="molecule type" value="Genomic_DNA"/>
</dbReference>
<feature type="domain" description="Transposase IS701-like DDE" evidence="1">
    <location>
        <begin position="2"/>
        <end position="110"/>
    </location>
</feature>
<dbReference type="PANTHER" id="PTHR33627:SF1">
    <property type="entry name" value="TRANSPOSASE"/>
    <property type="match status" value="1"/>
</dbReference>
<comment type="caution">
    <text evidence="2">The sequence shown here is derived from an EMBL/GenBank/DDBJ whole genome shotgun (WGS) entry which is preliminary data.</text>
</comment>
<gene>
    <name evidence="2" type="ORF">S12H4_61624</name>
</gene>
<dbReference type="Pfam" id="PF13546">
    <property type="entry name" value="DDE_5"/>
    <property type="match status" value="1"/>
</dbReference>
<feature type="non-terminal residue" evidence="2">
    <location>
        <position position="110"/>
    </location>
</feature>
<organism evidence="2">
    <name type="scientific">marine sediment metagenome</name>
    <dbReference type="NCBI Taxonomy" id="412755"/>
    <lineage>
        <taxon>unclassified sequences</taxon>
        <taxon>metagenomes</taxon>
        <taxon>ecological metagenomes</taxon>
    </lineage>
</organism>
<protein>
    <recommendedName>
        <fullName evidence="1">Transposase IS701-like DDE domain-containing protein</fullName>
    </recommendedName>
</protein>